<reference evidence="1" key="1">
    <citation type="submission" date="2023-05" db="EMBL/GenBank/DDBJ databases">
        <authorList>
            <consortium name="ELIXIR-Norway"/>
        </authorList>
    </citation>
    <scope>NUCLEOTIDE SEQUENCE</scope>
</reference>
<evidence type="ECO:0000313" key="1">
    <source>
        <dbReference type="EMBL" id="CAM9671456.1"/>
    </source>
</evidence>
<proteinExistence type="predicted"/>
<feature type="non-terminal residue" evidence="1">
    <location>
        <position position="1"/>
    </location>
</feature>
<reference evidence="1" key="2">
    <citation type="submission" date="2025-03" db="EMBL/GenBank/DDBJ databases">
        <authorList>
            <consortium name="ELIXIR-Norway"/>
            <consortium name="Elixir Norway"/>
        </authorList>
    </citation>
    <scope>NUCLEOTIDE SEQUENCE</scope>
</reference>
<accession>A0AC59YG54</accession>
<organism evidence="1 2">
    <name type="scientific">Rangifer tarandus platyrhynchus</name>
    <name type="common">Svalbard reindeer</name>
    <dbReference type="NCBI Taxonomy" id="3082113"/>
    <lineage>
        <taxon>Eukaryota</taxon>
        <taxon>Metazoa</taxon>
        <taxon>Chordata</taxon>
        <taxon>Craniata</taxon>
        <taxon>Vertebrata</taxon>
        <taxon>Euteleostomi</taxon>
        <taxon>Mammalia</taxon>
        <taxon>Eutheria</taxon>
        <taxon>Laurasiatheria</taxon>
        <taxon>Artiodactyla</taxon>
        <taxon>Ruminantia</taxon>
        <taxon>Pecora</taxon>
        <taxon>Cervidae</taxon>
        <taxon>Odocoileinae</taxon>
        <taxon>Rangifer</taxon>
    </lineage>
</organism>
<dbReference type="EMBL" id="OX596099">
    <property type="protein sequence ID" value="CAM9671456.1"/>
    <property type="molecule type" value="Genomic_DNA"/>
</dbReference>
<dbReference type="Proteomes" id="UP001162501">
    <property type="component" value="Chromosome 15"/>
</dbReference>
<evidence type="ECO:0000313" key="2">
    <source>
        <dbReference type="Proteomes" id="UP001162501"/>
    </source>
</evidence>
<gene>
    <name evidence="1" type="ORF">MRATA1EN22A_LOCUS5799</name>
</gene>
<protein>
    <submittedName>
        <fullName evidence="1">Uncharacterized protein</fullName>
    </submittedName>
</protein>
<name>A0AC59YG54_RANTA</name>
<sequence length="190" mass="20342">LWSGLPGPCLSPGHPVSPPLGPDLLPLCPQGCPTALVSPPHLSLTQLQPPSPGKCSLPLGQPSRNPPALPQDISPSPVSGCTSPLLAPLPPSRMPCSLRPQISQEGPSPPAHRTTPNSCLVPCCSPWDRLGRWTISLQQFCSSSCYVQLPWDRELQGTWGHTTGTFGELASEGSVTWNASRWHSRQQEQQ</sequence>
<feature type="non-terminal residue" evidence="1">
    <location>
        <position position="190"/>
    </location>
</feature>